<dbReference type="EMBL" id="CP027860">
    <property type="protein sequence ID" value="AVP98596.1"/>
    <property type="molecule type" value="Genomic_DNA"/>
</dbReference>
<evidence type="ECO:0000256" key="1">
    <source>
        <dbReference type="SAM" id="MobiDB-lite"/>
    </source>
</evidence>
<accession>A0A2P1PUR7</accession>
<dbReference type="Proteomes" id="UP000241074">
    <property type="component" value="Chromosome"/>
</dbReference>
<gene>
    <name evidence="2" type="ORF">C7S18_15985</name>
</gene>
<dbReference type="AlphaFoldDB" id="A0A2P1PUR7"/>
<keyword evidence="3" id="KW-1185">Reference proteome</keyword>
<feature type="region of interest" description="Disordered" evidence="1">
    <location>
        <begin position="31"/>
        <end position="61"/>
    </location>
</feature>
<evidence type="ECO:0000313" key="2">
    <source>
        <dbReference type="EMBL" id="AVP98596.1"/>
    </source>
</evidence>
<feature type="compositionally biased region" description="Basic and acidic residues" evidence="1">
    <location>
        <begin position="1"/>
        <end position="13"/>
    </location>
</feature>
<feature type="region of interest" description="Disordered" evidence="1">
    <location>
        <begin position="1"/>
        <end position="20"/>
    </location>
</feature>
<sequence length="117" mass="12701">MAGGEAIDRHQDAESMSVNSCPLHRAISVNSKQVQDHVRQPNRDNQAIDESLHAARNAGHVPTRTFANATDARPQLDATISPLRAPLNMPQARERDFPRIAPIAMTASAAVSGAMRR</sequence>
<reference evidence="2 3" key="2">
    <citation type="submission" date="2018-03" db="EMBL/GenBank/DDBJ databases">
        <authorList>
            <person name="Keele B.F."/>
        </authorList>
    </citation>
    <scope>NUCLEOTIDE SEQUENCE [LARGE SCALE GENOMIC DNA]</scope>
    <source>
        <strain evidence="2 3">D13</strain>
    </source>
</reference>
<protein>
    <submittedName>
        <fullName evidence="2">Uncharacterized protein</fullName>
    </submittedName>
</protein>
<proteinExistence type="predicted"/>
<dbReference type="KEGG" id="xba:C7S18_15985"/>
<organism evidence="2 3">
    <name type="scientific">Ahniella affigens</name>
    <dbReference type="NCBI Taxonomy" id="2021234"/>
    <lineage>
        <taxon>Bacteria</taxon>
        <taxon>Pseudomonadati</taxon>
        <taxon>Pseudomonadota</taxon>
        <taxon>Gammaproteobacteria</taxon>
        <taxon>Lysobacterales</taxon>
        <taxon>Rhodanobacteraceae</taxon>
        <taxon>Ahniella</taxon>
    </lineage>
</organism>
<reference evidence="2 3" key="1">
    <citation type="submission" date="2018-03" db="EMBL/GenBank/DDBJ databases">
        <title>Ahniella affigens gen. nov., sp. nov., a gammaproteobacterium isolated from sandy soil near a stream.</title>
        <authorList>
            <person name="Ko Y."/>
            <person name="Kim J.-H."/>
        </authorList>
    </citation>
    <scope>NUCLEOTIDE SEQUENCE [LARGE SCALE GENOMIC DNA]</scope>
    <source>
        <strain evidence="2 3">D13</strain>
    </source>
</reference>
<name>A0A2P1PUR7_9GAMM</name>
<evidence type="ECO:0000313" key="3">
    <source>
        <dbReference type="Proteomes" id="UP000241074"/>
    </source>
</evidence>